<organism evidence="5 6">
    <name type="scientific">Bacillus oleivorans</name>
    <dbReference type="NCBI Taxonomy" id="1448271"/>
    <lineage>
        <taxon>Bacteria</taxon>
        <taxon>Bacillati</taxon>
        <taxon>Bacillota</taxon>
        <taxon>Bacilli</taxon>
        <taxon>Bacillales</taxon>
        <taxon>Bacillaceae</taxon>
        <taxon>Bacillus</taxon>
    </lineage>
</organism>
<dbReference type="GO" id="GO:0004252">
    <property type="term" value="F:serine-type endopeptidase activity"/>
    <property type="evidence" value="ECO:0007669"/>
    <property type="project" value="UniProtKB-UniRule"/>
</dbReference>
<dbReference type="NCBIfam" id="NF041438">
    <property type="entry name" value="SepM_fam_S16"/>
    <property type="match status" value="1"/>
</dbReference>
<proteinExistence type="inferred from homology"/>
<dbReference type="GO" id="GO:0005524">
    <property type="term" value="F:ATP binding"/>
    <property type="evidence" value="ECO:0007669"/>
    <property type="project" value="InterPro"/>
</dbReference>
<evidence type="ECO:0000259" key="4">
    <source>
        <dbReference type="PROSITE" id="PS51786"/>
    </source>
</evidence>
<evidence type="ECO:0000313" key="5">
    <source>
        <dbReference type="EMBL" id="SNX73368.1"/>
    </source>
</evidence>
<dbReference type="RefSeq" id="WP_097159469.1">
    <property type="nucleotide sequence ID" value="NZ_JBEPMQ010000007.1"/>
</dbReference>
<keyword evidence="6" id="KW-1185">Reference proteome</keyword>
<accession>A0A285D225</accession>
<dbReference type="GO" id="GO:0030163">
    <property type="term" value="P:protein catabolic process"/>
    <property type="evidence" value="ECO:0007669"/>
    <property type="project" value="InterPro"/>
</dbReference>
<dbReference type="AlphaFoldDB" id="A0A285D225"/>
<dbReference type="Pfam" id="PF05362">
    <property type="entry name" value="Lon_C"/>
    <property type="match status" value="1"/>
</dbReference>
<dbReference type="EC" id="3.4.21.53" evidence="1"/>
<dbReference type="PROSITE" id="PS51786">
    <property type="entry name" value="LON_PROTEOLYTIC"/>
    <property type="match status" value="1"/>
</dbReference>
<dbReference type="Gene3D" id="3.30.230.10">
    <property type="match status" value="1"/>
</dbReference>
<evidence type="ECO:0000256" key="1">
    <source>
        <dbReference type="PROSITE-ProRule" id="PRU01122"/>
    </source>
</evidence>
<feature type="domain" description="PDZ" evidence="3">
    <location>
        <begin position="121"/>
        <end position="185"/>
    </location>
</feature>
<dbReference type="InterPro" id="IPR008269">
    <property type="entry name" value="Lon_proteolytic"/>
</dbReference>
<dbReference type="PANTHER" id="PTHR10046">
    <property type="entry name" value="ATP DEPENDENT LON PROTEASE FAMILY MEMBER"/>
    <property type="match status" value="1"/>
</dbReference>
<reference evidence="5 6" key="1">
    <citation type="submission" date="2017-08" db="EMBL/GenBank/DDBJ databases">
        <authorList>
            <person name="de Groot N.N."/>
        </authorList>
    </citation>
    <scope>NUCLEOTIDE SEQUENCE [LARGE SCALE GENOMIC DNA]</scope>
    <source>
        <strain evidence="5 6">JC228</strain>
    </source>
</reference>
<gene>
    <name evidence="5" type="ORF">SAMN05877753_10742</name>
</gene>
<dbReference type="GO" id="GO:0004176">
    <property type="term" value="F:ATP-dependent peptidase activity"/>
    <property type="evidence" value="ECO:0007669"/>
    <property type="project" value="UniProtKB-UniRule"/>
</dbReference>
<keyword evidence="2" id="KW-1133">Transmembrane helix</keyword>
<dbReference type="GO" id="GO:0006508">
    <property type="term" value="P:proteolysis"/>
    <property type="evidence" value="ECO:0007669"/>
    <property type="project" value="UniProtKB-KW"/>
</dbReference>
<feature type="active site" evidence="1">
    <location>
        <position position="278"/>
    </location>
</feature>
<comment type="similarity">
    <text evidence="1">Belongs to the peptidase S16 family.</text>
</comment>
<dbReference type="OrthoDB" id="2356897at2"/>
<dbReference type="InterPro" id="IPR036034">
    <property type="entry name" value="PDZ_sf"/>
</dbReference>
<feature type="active site" evidence="1">
    <location>
        <position position="233"/>
    </location>
</feature>
<evidence type="ECO:0000256" key="2">
    <source>
        <dbReference type="SAM" id="Phobius"/>
    </source>
</evidence>
<dbReference type="Proteomes" id="UP000219546">
    <property type="component" value="Unassembled WGS sequence"/>
</dbReference>
<name>A0A285D225_9BACI</name>
<dbReference type="SMART" id="SM00228">
    <property type="entry name" value="PDZ"/>
    <property type="match status" value="1"/>
</dbReference>
<dbReference type="InterPro" id="IPR020568">
    <property type="entry name" value="Ribosomal_Su5_D2-typ_SF"/>
</dbReference>
<evidence type="ECO:0000313" key="6">
    <source>
        <dbReference type="Proteomes" id="UP000219546"/>
    </source>
</evidence>
<evidence type="ECO:0000259" key="3">
    <source>
        <dbReference type="PROSITE" id="PS50106"/>
    </source>
</evidence>
<dbReference type="InterPro" id="IPR001478">
    <property type="entry name" value="PDZ"/>
</dbReference>
<keyword evidence="1" id="KW-0378">Hydrolase</keyword>
<keyword evidence="1" id="KW-0720">Serine protease</keyword>
<dbReference type="EMBL" id="OAOP01000007">
    <property type="protein sequence ID" value="SNX73368.1"/>
    <property type="molecule type" value="Genomic_DNA"/>
</dbReference>
<keyword evidence="1" id="KW-0645">Protease</keyword>
<dbReference type="SUPFAM" id="SSF50156">
    <property type="entry name" value="PDZ domain-like"/>
    <property type="match status" value="1"/>
</dbReference>
<comment type="catalytic activity">
    <reaction evidence="1">
        <text>Hydrolysis of proteins in presence of ATP.</text>
        <dbReference type="EC" id="3.4.21.53"/>
    </reaction>
</comment>
<keyword evidence="2" id="KW-0812">Transmembrane</keyword>
<dbReference type="SUPFAM" id="SSF54211">
    <property type="entry name" value="Ribosomal protein S5 domain 2-like"/>
    <property type="match status" value="1"/>
</dbReference>
<dbReference type="InterPro" id="IPR027065">
    <property type="entry name" value="Lon_Prtase"/>
</dbReference>
<protein>
    <recommendedName>
        <fullName evidence="1">endopeptidase La</fullName>
        <ecNumber evidence="1">3.4.21.53</ecNumber>
    </recommendedName>
</protein>
<dbReference type="Pfam" id="PF13180">
    <property type="entry name" value="PDZ_2"/>
    <property type="match status" value="1"/>
</dbReference>
<feature type="transmembrane region" description="Helical" evidence="2">
    <location>
        <begin position="9"/>
        <end position="30"/>
    </location>
</feature>
<feature type="domain" description="Lon proteolytic" evidence="4">
    <location>
        <begin position="225"/>
        <end position="335"/>
    </location>
</feature>
<dbReference type="InterPro" id="IPR014721">
    <property type="entry name" value="Ribsml_uS5_D2-typ_fold_subgr"/>
</dbReference>
<sequence length="340" mass="38317">MSRKTYNKILIAVFIIAIILSFYKLPYYVYRPGSATELEPLIKVEGGSDSEEGSFMLTTVSRLEPNIFIYLWAQIRPFYEIEPQENVREEGETQEEFDVYQLFLMDHSKYNAIHTAYKYAGIPVKNVYHGVYVVDIIEGMPAEEVLKPGDQIIKVDELEFESSDEFGSYVKEATAPITITFIRNGETKTAEIETAPFPENPQERGFGIKLVDDYEVIADPPVEINSSSIGGPSAGLMFSLEIYNQLTEEDWTKGYEIAGTGEITEDGKVLPIGGIEHKIVAADNKKVDIFFAPSMEVNGTSNYKDALKVKEQINSDMEIVPVETFEDTINYLEKLESEGE</sequence>
<dbReference type="PROSITE" id="PS50106">
    <property type="entry name" value="PDZ"/>
    <property type="match status" value="1"/>
</dbReference>
<keyword evidence="2" id="KW-0472">Membrane</keyword>